<dbReference type="Gene3D" id="2.170.270.10">
    <property type="entry name" value="SET domain"/>
    <property type="match status" value="1"/>
</dbReference>
<gene>
    <name evidence="11" type="ORF">BJ508DRAFT_173520</name>
</gene>
<evidence type="ECO:0000256" key="5">
    <source>
        <dbReference type="ARBA" id="ARBA00022691"/>
    </source>
</evidence>
<dbReference type="InterPro" id="IPR050973">
    <property type="entry name" value="H3K9_Histone-Lys_N-MTase"/>
</dbReference>
<keyword evidence="6" id="KW-0479">Metal-binding</keyword>
<dbReference type="InterPro" id="IPR046341">
    <property type="entry name" value="SET_dom_sf"/>
</dbReference>
<reference evidence="11 12" key="1">
    <citation type="journal article" date="2018" name="Nat. Ecol. Evol.">
        <title>Pezizomycetes genomes reveal the molecular basis of ectomycorrhizal truffle lifestyle.</title>
        <authorList>
            <person name="Murat C."/>
            <person name="Payen T."/>
            <person name="Noel B."/>
            <person name="Kuo A."/>
            <person name="Morin E."/>
            <person name="Chen J."/>
            <person name="Kohler A."/>
            <person name="Krizsan K."/>
            <person name="Balestrini R."/>
            <person name="Da Silva C."/>
            <person name="Montanini B."/>
            <person name="Hainaut M."/>
            <person name="Levati E."/>
            <person name="Barry K.W."/>
            <person name="Belfiori B."/>
            <person name="Cichocki N."/>
            <person name="Clum A."/>
            <person name="Dockter R.B."/>
            <person name="Fauchery L."/>
            <person name="Guy J."/>
            <person name="Iotti M."/>
            <person name="Le Tacon F."/>
            <person name="Lindquist E.A."/>
            <person name="Lipzen A."/>
            <person name="Malagnac F."/>
            <person name="Mello A."/>
            <person name="Molinier V."/>
            <person name="Miyauchi S."/>
            <person name="Poulain J."/>
            <person name="Riccioni C."/>
            <person name="Rubini A."/>
            <person name="Sitrit Y."/>
            <person name="Splivallo R."/>
            <person name="Traeger S."/>
            <person name="Wang M."/>
            <person name="Zifcakova L."/>
            <person name="Wipf D."/>
            <person name="Zambonelli A."/>
            <person name="Paolocci F."/>
            <person name="Nowrousian M."/>
            <person name="Ottonello S."/>
            <person name="Baldrian P."/>
            <person name="Spatafora J.W."/>
            <person name="Henrissat B."/>
            <person name="Nagy L.G."/>
            <person name="Aury J.M."/>
            <person name="Wincker P."/>
            <person name="Grigoriev I.V."/>
            <person name="Bonfante P."/>
            <person name="Martin F.M."/>
        </authorList>
    </citation>
    <scope>NUCLEOTIDE SEQUENCE [LARGE SCALE GENOMIC DNA]</scope>
    <source>
        <strain evidence="11 12">RN42</strain>
    </source>
</reference>
<sequence>MSTQKRRANPPSTQPAKRAKAEISPFSKPNILHPSIGSYIELKTITVKKERKSFTKTTSKTITKTASSTHKPTPTKTSEIILPRSLKKASIPFHPPGVSTLGDLLRNPPPRPTPTKPPTPRQPFIDRAALLTARTAFLQSIASLGGPPVRIINTVDSEPCPPNVTIINSYCLSHSNPPVPELDTGFLTGCDHAGCCTDTPAFHDNGKKRREPDQPRCECAAAYYNESQVPSPYDQHGRLTQVFRDGVYEHHAVYECGDECGCDESCPLKVVLKGRKLPLDIIKTVNRGWGIRCPVPIKAGTFIDIYAGDLIWRGSRKDGEYIFDLDHFNGTGRQPSDDELAANGGESYTRGGTPLLSIDGKMRGSLMRFVNNSCLPNCRVVSVLPSTSAAQTSRYFLAFFASKDIPAGEELTVKYDPSAAKLRRGGKTCFCGTRRCNGHLWNNSVFADSGDEEEDG</sequence>
<dbReference type="PANTHER" id="PTHR46223:SF3">
    <property type="entry name" value="HISTONE-LYSINE N-METHYLTRANSFERASE SET-23"/>
    <property type="match status" value="1"/>
</dbReference>
<evidence type="ECO:0000256" key="8">
    <source>
        <dbReference type="SAM" id="MobiDB-lite"/>
    </source>
</evidence>
<proteinExistence type="predicted"/>
<dbReference type="Proteomes" id="UP000275078">
    <property type="component" value="Unassembled WGS sequence"/>
</dbReference>
<feature type="region of interest" description="Disordered" evidence="8">
    <location>
        <begin position="99"/>
        <end position="122"/>
    </location>
</feature>
<dbReference type="InterPro" id="IPR001214">
    <property type="entry name" value="SET_dom"/>
</dbReference>
<dbReference type="STRING" id="1160509.A0A3N4HVN3"/>
<dbReference type="EMBL" id="ML119731">
    <property type="protein sequence ID" value="RPA77146.1"/>
    <property type="molecule type" value="Genomic_DNA"/>
</dbReference>
<dbReference type="OrthoDB" id="308383at2759"/>
<organism evidence="11 12">
    <name type="scientific">Ascobolus immersus RN42</name>
    <dbReference type="NCBI Taxonomy" id="1160509"/>
    <lineage>
        <taxon>Eukaryota</taxon>
        <taxon>Fungi</taxon>
        <taxon>Dikarya</taxon>
        <taxon>Ascomycota</taxon>
        <taxon>Pezizomycotina</taxon>
        <taxon>Pezizomycetes</taxon>
        <taxon>Pezizales</taxon>
        <taxon>Ascobolaceae</taxon>
        <taxon>Ascobolus</taxon>
    </lineage>
</organism>
<keyword evidence="12" id="KW-1185">Reference proteome</keyword>
<keyword evidence="5" id="KW-0949">S-adenosyl-L-methionine</keyword>
<keyword evidence="2" id="KW-0158">Chromosome</keyword>
<dbReference type="Pfam" id="PF05033">
    <property type="entry name" value="Pre-SET"/>
    <property type="match status" value="1"/>
</dbReference>
<dbReference type="GO" id="GO:0005634">
    <property type="term" value="C:nucleus"/>
    <property type="evidence" value="ECO:0007669"/>
    <property type="project" value="InterPro"/>
</dbReference>
<dbReference type="InterPro" id="IPR003616">
    <property type="entry name" value="Post-SET_dom"/>
</dbReference>
<dbReference type="SMART" id="SM00317">
    <property type="entry name" value="SET"/>
    <property type="match status" value="1"/>
</dbReference>
<feature type="compositionally biased region" description="Pro residues" evidence="8">
    <location>
        <begin position="107"/>
        <end position="121"/>
    </location>
</feature>
<dbReference type="PANTHER" id="PTHR46223">
    <property type="entry name" value="HISTONE-LYSINE N-METHYLTRANSFERASE SUV39H"/>
    <property type="match status" value="1"/>
</dbReference>
<feature type="region of interest" description="Disordered" evidence="8">
    <location>
        <begin position="58"/>
        <end position="77"/>
    </location>
</feature>
<evidence type="ECO:0000259" key="10">
    <source>
        <dbReference type="PROSITE" id="PS50868"/>
    </source>
</evidence>
<evidence type="ECO:0000313" key="12">
    <source>
        <dbReference type="Proteomes" id="UP000275078"/>
    </source>
</evidence>
<name>A0A3N4HVN3_ASCIM</name>
<dbReference type="Pfam" id="PF00856">
    <property type="entry name" value="SET"/>
    <property type="match status" value="1"/>
</dbReference>
<evidence type="ECO:0000256" key="7">
    <source>
        <dbReference type="ARBA" id="ARBA00022833"/>
    </source>
</evidence>
<dbReference type="GO" id="GO:0005694">
    <property type="term" value="C:chromosome"/>
    <property type="evidence" value="ECO:0007669"/>
    <property type="project" value="UniProtKB-SubCell"/>
</dbReference>
<evidence type="ECO:0000256" key="6">
    <source>
        <dbReference type="ARBA" id="ARBA00022723"/>
    </source>
</evidence>
<dbReference type="GO" id="GO:0032259">
    <property type="term" value="P:methylation"/>
    <property type="evidence" value="ECO:0007669"/>
    <property type="project" value="UniProtKB-KW"/>
</dbReference>
<evidence type="ECO:0000256" key="4">
    <source>
        <dbReference type="ARBA" id="ARBA00022679"/>
    </source>
</evidence>
<feature type="domain" description="SET" evidence="9">
    <location>
        <begin position="277"/>
        <end position="416"/>
    </location>
</feature>
<keyword evidence="3" id="KW-0489">Methyltransferase</keyword>
<protein>
    <submittedName>
        <fullName evidence="11">SET domain-containing protein</fullName>
    </submittedName>
</protein>
<dbReference type="GO" id="GO:0008270">
    <property type="term" value="F:zinc ion binding"/>
    <property type="evidence" value="ECO:0007669"/>
    <property type="project" value="InterPro"/>
</dbReference>
<keyword evidence="7" id="KW-0862">Zinc</keyword>
<evidence type="ECO:0000256" key="3">
    <source>
        <dbReference type="ARBA" id="ARBA00022603"/>
    </source>
</evidence>
<evidence type="ECO:0000259" key="9">
    <source>
        <dbReference type="PROSITE" id="PS50280"/>
    </source>
</evidence>
<dbReference type="InterPro" id="IPR007728">
    <property type="entry name" value="Pre-SET_dom"/>
</dbReference>
<feature type="domain" description="Post-SET" evidence="10">
    <location>
        <begin position="425"/>
        <end position="441"/>
    </location>
</feature>
<keyword evidence="4" id="KW-0808">Transferase</keyword>
<comment type="subcellular location">
    <subcellularLocation>
        <location evidence="1">Chromosome</location>
    </subcellularLocation>
</comment>
<dbReference type="AlphaFoldDB" id="A0A3N4HVN3"/>
<dbReference type="GO" id="GO:0042054">
    <property type="term" value="F:histone methyltransferase activity"/>
    <property type="evidence" value="ECO:0007669"/>
    <property type="project" value="InterPro"/>
</dbReference>
<evidence type="ECO:0000256" key="2">
    <source>
        <dbReference type="ARBA" id="ARBA00022454"/>
    </source>
</evidence>
<evidence type="ECO:0000313" key="11">
    <source>
        <dbReference type="EMBL" id="RPA77146.1"/>
    </source>
</evidence>
<dbReference type="SUPFAM" id="SSF82199">
    <property type="entry name" value="SET domain"/>
    <property type="match status" value="1"/>
</dbReference>
<dbReference type="PROSITE" id="PS50280">
    <property type="entry name" value="SET"/>
    <property type="match status" value="1"/>
</dbReference>
<feature type="region of interest" description="Disordered" evidence="8">
    <location>
        <begin position="1"/>
        <end position="29"/>
    </location>
</feature>
<accession>A0A3N4HVN3</accession>
<evidence type="ECO:0000256" key="1">
    <source>
        <dbReference type="ARBA" id="ARBA00004286"/>
    </source>
</evidence>
<dbReference type="PROSITE" id="PS50868">
    <property type="entry name" value="POST_SET"/>
    <property type="match status" value="1"/>
</dbReference>